<dbReference type="GO" id="GO:0008270">
    <property type="term" value="F:zinc ion binding"/>
    <property type="evidence" value="ECO:0007669"/>
    <property type="project" value="UniProtKB-KW"/>
</dbReference>
<organism evidence="10 11">
    <name type="scientific">Didymodactylos carnosus</name>
    <dbReference type="NCBI Taxonomy" id="1234261"/>
    <lineage>
        <taxon>Eukaryota</taxon>
        <taxon>Metazoa</taxon>
        <taxon>Spiralia</taxon>
        <taxon>Gnathifera</taxon>
        <taxon>Rotifera</taxon>
        <taxon>Eurotatoria</taxon>
        <taxon>Bdelloidea</taxon>
        <taxon>Philodinida</taxon>
        <taxon>Philodinidae</taxon>
        <taxon>Didymodactylos</taxon>
    </lineage>
</organism>
<evidence type="ECO:0000259" key="8">
    <source>
        <dbReference type="SMART" id="SM00291"/>
    </source>
</evidence>
<accession>A0A8S2GZR6</accession>
<reference evidence="10" key="1">
    <citation type="submission" date="2021-02" db="EMBL/GenBank/DDBJ databases">
        <authorList>
            <person name="Nowell W R."/>
        </authorList>
    </citation>
    <scope>NUCLEOTIDE SEQUENCE</scope>
</reference>
<keyword evidence="1" id="KW-0479">Metal-binding</keyword>
<dbReference type="InterPro" id="IPR043145">
    <property type="entry name" value="Znf_ZZ_sf"/>
</dbReference>
<dbReference type="InterPro" id="IPR011990">
    <property type="entry name" value="TPR-like_helical_dom_sf"/>
</dbReference>
<evidence type="ECO:0000313" key="11">
    <source>
        <dbReference type="Proteomes" id="UP000682733"/>
    </source>
</evidence>
<dbReference type="InterPro" id="IPR019734">
    <property type="entry name" value="TPR_rpt"/>
</dbReference>
<dbReference type="Gene3D" id="1.25.40.10">
    <property type="entry name" value="Tetratricopeptide repeat domain"/>
    <property type="match status" value="3"/>
</dbReference>
<comment type="caution">
    <text evidence="10">The sequence shown here is derived from an EMBL/GenBank/DDBJ whole genome shotgun (WGS) entry which is preliminary data.</text>
</comment>
<gene>
    <name evidence="9" type="ORF">OVA965_LOCUS4125</name>
    <name evidence="10" type="ORF">TMI583_LOCUS4123</name>
</gene>
<dbReference type="PANTHER" id="PTHR45641">
    <property type="entry name" value="TETRATRICOPEPTIDE REPEAT PROTEIN (AFU_ORTHOLOGUE AFUA_6G03870)"/>
    <property type="match status" value="1"/>
</dbReference>
<feature type="repeat" description="TPR" evidence="6">
    <location>
        <begin position="301"/>
        <end position="334"/>
    </location>
</feature>
<dbReference type="Gene3D" id="3.30.60.90">
    <property type="match status" value="1"/>
</dbReference>
<dbReference type="PANTHER" id="PTHR45641:SF19">
    <property type="entry name" value="NEPHROCYSTIN-3"/>
    <property type="match status" value="1"/>
</dbReference>
<keyword evidence="5" id="KW-0862">Zinc</keyword>
<dbReference type="EMBL" id="CAJNOK010001058">
    <property type="protein sequence ID" value="CAF0790874.1"/>
    <property type="molecule type" value="Genomic_DNA"/>
</dbReference>
<dbReference type="Proteomes" id="UP000677228">
    <property type="component" value="Unassembled WGS sequence"/>
</dbReference>
<dbReference type="PROSITE" id="PS51996">
    <property type="entry name" value="TR_MART"/>
    <property type="match status" value="1"/>
</dbReference>
<feature type="coiled-coil region" evidence="7">
    <location>
        <begin position="979"/>
        <end position="1006"/>
    </location>
</feature>
<dbReference type="Pfam" id="PF13181">
    <property type="entry name" value="TPR_8"/>
    <property type="match status" value="1"/>
</dbReference>
<evidence type="ECO:0000256" key="1">
    <source>
        <dbReference type="ARBA" id="ARBA00022723"/>
    </source>
</evidence>
<evidence type="ECO:0000256" key="6">
    <source>
        <dbReference type="PROSITE-ProRule" id="PRU00339"/>
    </source>
</evidence>
<dbReference type="PROSITE" id="PS50005">
    <property type="entry name" value="TPR"/>
    <property type="match status" value="4"/>
</dbReference>
<dbReference type="Pfam" id="PF13424">
    <property type="entry name" value="TPR_12"/>
    <property type="match status" value="2"/>
</dbReference>
<evidence type="ECO:0000256" key="5">
    <source>
        <dbReference type="ARBA" id="ARBA00022833"/>
    </source>
</evidence>
<name>A0A8S2GZR6_9BILA</name>
<evidence type="ECO:0000313" key="9">
    <source>
        <dbReference type="EMBL" id="CAF0790874.1"/>
    </source>
</evidence>
<sequence length="1492" mass="173895">MEPQAGNDNDAAEVVDKKAKEKWEMEKTAVQNFQEHFVQQNINVNTNREKISIIDVETGRHFRYSSSIWWYSWNEAFIYRQINNILRMENIELLISYRYFIIDLCQMIKKRYHEQRKQRPTMVYRAEWIEQGQFDSLEDASTEKEQLQLISMNGFISTTTDRTISELYANKECTRPNVVAVIYEIRIDPSKSCTEFALIEDISYHPEEKEVLFSIGAVFSVDSIQEPKAPNNFYTVQLTACEYNETIIDDVKLKIRNYTQPELFILIGKYLIELEQYRTVKKTFNALLESKQILENGPSLVSAYNCIGMMHSRMDLYGDAIQYYKQALKYQSKFDLSDNNTLAACYNNIGSVLLKQNYIDEALANFNEALRIQSREPLDKEQNLVSIYSNIGRVYTKKENYDKAEEFFIKVEKLIDQNKDELTYDALEKSLTIADAKLHHAILKGIMDKDSVSDVSLYYNVPQTYAKLLPFSHPKHTNALKHLIISSILSGKFCYTEELVDRVTKLQTINRRNVLELFNLTACLYVHEKSTNFRDFSKAMNIWKKIIIRIMNTEFNTKNNYNVNNVIYESYETAIAYYKKQEINSQVLFNLGILFTLQDDVENALSYLTQAMTNSDLDKSDVFLCLIILGNLNVLEQNYSAAVEYYNTATLVSNENISNEYISNDYMKIELYLAKANCDKINALQILIHLVENMKLLNNDLDDEIIKQRTMAYEKLSHELMKRKSYTLAFIYVNKAINLKSKYLSKNHPHLAQSYLLIGKIFEEKGNFNKALESYEKALEIQHVNLPQNHADIMNVKLEIGHLYCKMEKLDKLEVFYVTRDQYNIPECNASITILLSATAELYRKRKEYWLALHREQESNNIRQSQLSQIIIQTVKQKPNITMEKLKQLLPTTKSMLKVILQNLLYIYMELSKIQYKTQGGNGKKEEDAKNDWIESKKKARNIRSKLFSLWTIEEKRVHHTDDEENMLYRNEGSGPHIIAKLRQKKERYQSLIHKEKKKLLNLTKQKPVDFLTNTDGNLQFISEFLASFALKKLSSITENILSRLYIDCGTICIQLFNYSETIQMFFQAFQLHIEDVQNTTTRGNKIVDDFIDILQTSSSTSITTIIDTLHAILYYYFPDEITMMINDKIWLLLNIAMLHRAHEEDETAIKYYNDALQQLLADNNEKKNYLKIAAIQFIILGLFRPEQKEAGSLSLPSSLLSPNDALLLDRLTKKSTKEVEREFNENVFRDRILAQNKSIEFYKEHTIGQCLTDIGDHIAGIAYWTNILEDQEQHVSKILMKIISSPTSTVRQIYNEMKRMDIEFVQQLKSIAQSYKKMAVDTEEEANKDILRDIDMAINEYEQSGEFYAISKFIMLISGDDCNQIELYNKEMSRLEINLRNVKRNYYGVCSNCQELLVPVQYKCTTCNDNYSLCQSCIKDRNNHFEIESHHMARLPNGCFKCSSCKELIIRNMYRCSACKDDMFCEACACSTTKSVHLLHSLTKIGLYSTV</sequence>
<feature type="repeat" description="TPR" evidence="6">
    <location>
        <begin position="385"/>
        <end position="418"/>
    </location>
</feature>
<dbReference type="Proteomes" id="UP000682733">
    <property type="component" value="Unassembled WGS sequence"/>
</dbReference>
<keyword evidence="2" id="KW-0677">Repeat</keyword>
<evidence type="ECO:0000256" key="2">
    <source>
        <dbReference type="ARBA" id="ARBA00022737"/>
    </source>
</evidence>
<evidence type="ECO:0000256" key="3">
    <source>
        <dbReference type="ARBA" id="ARBA00022771"/>
    </source>
</evidence>
<dbReference type="SMART" id="SM00291">
    <property type="entry name" value="ZnF_ZZ"/>
    <property type="match status" value="2"/>
</dbReference>
<dbReference type="InterPro" id="IPR000433">
    <property type="entry name" value="Znf_ZZ"/>
</dbReference>
<keyword evidence="4 6" id="KW-0802">TPR repeat</keyword>
<dbReference type="SUPFAM" id="SSF56399">
    <property type="entry name" value="ADP-ribosylation"/>
    <property type="match status" value="1"/>
</dbReference>
<dbReference type="Gene3D" id="3.90.176.10">
    <property type="entry name" value="Toxin ADP-ribosyltransferase, Chain A, domain 1"/>
    <property type="match status" value="1"/>
</dbReference>
<keyword evidence="7" id="KW-0175">Coiled coil</keyword>
<feature type="domain" description="ZZ-type" evidence="8">
    <location>
        <begin position="1384"/>
        <end position="1429"/>
    </location>
</feature>
<keyword evidence="3" id="KW-0863">Zinc-finger</keyword>
<dbReference type="SMART" id="SM00028">
    <property type="entry name" value="TPR"/>
    <property type="match status" value="9"/>
</dbReference>
<evidence type="ECO:0000256" key="7">
    <source>
        <dbReference type="SAM" id="Coils"/>
    </source>
</evidence>
<feature type="repeat" description="TPR" evidence="6">
    <location>
        <begin position="343"/>
        <end position="376"/>
    </location>
</feature>
<evidence type="ECO:0000313" key="10">
    <source>
        <dbReference type="EMBL" id="CAF3573444.1"/>
    </source>
</evidence>
<dbReference type="PROSITE" id="PS50293">
    <property type="entry name" value="TPR_REGION"/>
    <property type="match status" value="1"/>
</dbReference>
<proteinExistence type="predicted"/>
<dbReference type="EMBL" id="CAJOBA010001058">
    <property type="protein sequence ID" value="CAF3573444.1"/>
    <property type="molecule type" value="Genomic_DNA"/>
</dbReference>
<feature type="domain" description="ZZ-type" evidence="8">
    <location>
        <begin position="1437"/>
        <end position="1483"/>
    </location>
</feature>
<evidence type="ECO:0000256" key="4">
    <source>
        <dbReference type="ARBA" id="ARBA00022803"/>
    </source>
</evidence>
<protein>
    <recommendedName>
        <fullName evidence="8">ZZ-type domain-containing protein</fullName>
    </recommendedName>
</protein>
<feature type="repeat" description="TPR" evidence="6">
    <location>
        <begin position="752"/>
        <end position="785"/>
    </location>
</feature>
<dbReference type="SUPFAM" id="SSF48452">
    <property type="entry name" value="TPR-like"/>
    <property type="match status" value="3"/>
</dbReference>